<dbReference type="PANTHER" id="PTHR34703">
    <property type="entry name" value="ANTIPORTER SUBUNIT MNHG2-RELATED"/>
    <property type="match status" value="1"/>
</dbReference>
<accession>A0A7X0II89</accession>
<evidence type="ECO:0000256" key="3">
    <source>
        <dbReference type="SAM" id="Phobius"/>
    </source>
</evidence>
<feature type="transmembrane region" description="Helical" evidence="3">
    <location>
        <begin position="6"/>
        <end position="24"/>
    </location>
</feature>
<dbReference type="Pfam" id="PF03334">
    <property type="entry name" value="PhaG_MnhG_YufB"/>
    <property type="match status" value="1"/>
</dbReference>
<dbReference type="RefSeq" id="WP_184984769.1">
    <property type="nucleotide sequence ID" value="NZ_BAAALO010000020.1"/>
</dbReference>
<keyword evidence="3" id="KW-0812">Transmembrane</keyword>
<protein>
    <submittedName>
        <fullName evidence="4">Multicomponent Na+:H+ antiporter subunit G</fullName>
    </submittedName>
</protein>
<dbReference type="EMBL" id="JACHIU010000001">
    <property type="protein sequence ID" value="MBB6475450.1"/>
    <property type="molecule type" value="Genomic_DNA"/>
</dbReference>
<organism evidence="4 5">
    <name type="scientific">Sphaerisporangium rubeum</name>
    <dbReference type="NCBI Taxonomy" id="321317"/>
    <lineage>
        <taxon>Bacteria</taxon>
        <taxon>Bacillati</taxon>
        <taxon>Actinomycetota</taxon>
        <taxon>Actinomycetes</taxon>
        <taxon>Streptosporangiales</taxon>
        <taxon>Streptosporangiaceae</taxon>
        <taxon>Sphaerisporangium</taxon>
    </lineage>
</organism>
<sequence>MTAIGTVLALLGTGLMVVAAVGLLRLPDAYNKVNAVAKAAVSGVMCVLLGTLLLLPGLDTAAVLLVGVALQVLTSPFGTYAIGRASYRSGAPLTEATHRDDLAAGPRDGPRGTAP</sequence>
<feature type="transmembrane region" description="Helical" evidence="3">
    <location>
        <begin position="61"/>
        <end position="82"/>
    </location>
</feature>
<feature type="region of interest" description="Disordered" evidence="2">
    <location>
        <begin position="93"/>
        <end position="115"/>
    </location>
</feature>
<dbReference type="GO" id="GO:0015385">
    <property type="term" value="F:sodium:proton antiporter activity"/>
    <property type="evidence" value="ECO:0007669"/>
    <property type="project" value="TreeGrafter"/>
</dbReference>
<evidence type="ECO:0000313" key="5">
    <source>
        <dbReference type="Proteomes" id="UP000555564"/>
    </source>
</evidence>
<evidence type="ECO:0000256" key="1">
    <source>
        <dbReference type="ARBA" id="ARBA00008404"/>
    </source>
</evidence>
<name>A0A7X0II89_9ACTN</name>
<gene>
    <name evidence="4" type="ORF">BJ992_004881</name>
</gene>
<keyword evidence="3" id="KW-1133">Transmembrane helix</keyword>
<dbReference type="Proteomes" id="UP000555564">
    <property type="component" value="Unassembled WGS sequence"/>
</dbReference>
<dbReference type="NCBIfam" id="TIGR01300">
    <property type="entry name" value="CPA3_mnhG_phaG"/>
    <property type="match status" value="1"/>
</dbReference>
<proteinExistence type="inferred from homology"/>
<evidence type="ECO:0000256" key="2">
    <source>
        <dbReference type="SAM" id="MobiDB-lite"/>
    </source>
</evidence>
<reference evidence="4 5" key="1">
    <citation type="submission" date="2020-08" db="EMBL/GenBank/DDBJ databases">
        <title>Sequencing the genomes of 1000 actinobacteria strains.</title>
        <authorList>
            <person name="Klenk H.-P."/>
        </authorList>
    </citation>
    <scope>NUCLEOTIDE SEQUENCE [LARGE SCALE GENOMIC DNA]</scope>
    <source>
        <strain evidence="4 5">DSM 44936</strain>
    </source>
</reference>
<keyword evidence="5" id="KW-1185">Reference proteome</keyword>
<dbReference type="AlphaFoldDB" id="A0A7X0II89"/>
<keyword evidence="3" id="KW-0472">Membrane</keyword>
<feature type="transmembrane region" description="Helical" evidence="3">
    <location>
        <begin position="36"/>
        <end position="55"/>
    </location>
</feature>
<evidence type="ECO:0000313" key="4">
    <source>
        <dbReference type="EMBL" id="MBB6475450.1"/>
    </source>
</evidence>
<dbReference type="InterPro" id="IPR005133">
    <property type="entry name" value="PhaG_MnhG_YufB"/>
</dbReference>
<comment type="caution">
    <text evidence="4">The sequence shown here is derived from an EMBL/GenBank/DDBJ whole genome shotgun (WGS) entry which is preliminary data.</text>
</comment>
<comment type="similarity">
    <text evidence="1">Belongs to the CPA3 antiporters (TC 2.A.63) subunit G family.</text>
</comment>
<dbReference type="PANTHER" id="PTHR34703:SF1">
    <property type="entry name" value="ANTIPORTER SUBUNIT MNHG2-RELATED"/>
    <property type="match status" value="1"/>
</dbReference>